<accession>A0A6C0QTM7</accession>
<sequence length="47" mass="5614">MELKDIQRSYAAILSLGYNCQVAYQLRMYKLRSFAGLLDWFNFPDTY</sequence>
<dbReference type="Proteomes" id="UP000239833">
    <property type="component" value="Chromosome"/>
</dbReference>
<evidence type="ECO:0000313" key="1">
    <source>
        <dbReference type="EMBL" id="AVF26208.1"/>
    </source>
</evidence>
<dbReference type="AlphaFoldDB" id="A0A2L1U016"/>
<evidence type="ECO:0000313" key="3">
    <source>
        <dbReference type="Proteomes" id="UP000239833"/>
    </source>
</evidence>
<accession>A0A8B6WXV4</accession>
<evidence type="ECO:0000313" key="4">
    <source>
        <dbReference type="Proteomes" id="UP000464330"/>
    </source>
</evidence>
<reference evidence="1 4" key="2">
    <citation type="journal article" date="2020" name="Int. J. Med. Microbiol.">
        <title>Discovery of Paenibacillus larvae ERIC V: Phenotypic and genomic comparison to genotypes ERIC I-IV reveal different inventories of virulence factors which correlate with epidemiological prevalences of American Foulbrood.</title>
        <authorList>
            <person name="Beims H."/>
            <person name="Bunk B."/>
            <person name="Erler S."/>
            <person name="Mohr K.I."/>
            <person name="Sproer C."/>
            <person name="Pradella S."/>
            <person name="Gunther G."/>
            <person name="Rohde M."/>
            <person name="von der Ohe W."/>
            <person name="Steinert M."/>
        </authorList>
    </citation>
    <scope>NUCLEOTIDE SEQUENCE</scope>
    <source>
        <strain evidence="1">Eric_III</strain>
        <strain evidence="2">Eric_V</strain>
    </source>
</reference>
<name>A0A2L1U016_9BACL</name>
<protein>
    <submittedName>
        <fullName evidence="1">Uncharacterized protein</fullName>
    </submittedName>
</protein>
<reference evidence="3" key="1">
    <citation type="submission" date="2017-02" db="EMBL/GenBank/DDBJ databases">
        <title>Delineation of Paenibacillus larvae strains originating from foulbrood outbreaks.</title>
        <authorList>
            <person name="Beims H."/>
            <person name="Bunk B."/>
            <person name="Sproeer C."/>
            <person name="Mohr K.I."/>
            <person name="Pradella S."/>
            <person name="Guenther G."/>
            <person name="Rohde M."/>
            <person name="von der Ohe W."/>
            <person name="Steinert M."/>
        </authorList>
    </citation>
    <scope>NUCLEOTIDE SEQUENCE [LARGE SCALE GENOMIC DNA]</scope>
    <source>
        <strain evidence="3">Eric_III</strain>
    </source>
</reference>
<proteinExistence type="predicted"/>
<gene>
    <name evidence="1" type="ORF">ERICIII_02041</name>
    <name evidence="2" type="ORF">ERICV_02982</name>
</gene>
<dbReference type="GeneID" id="64221247"/>
<dbReference type="EMBL" id="CP019717">
    <property type="protein sequence ID" value="QHZ52099.1"/>
    <property type="molecule type" value="Genomic_DNA"/>
</dbReference>
<dbReference type="EMBL" id="CP019655">
    <property type="protein sequence ID" value="AVF26208.1"/>
    <property type="molecule type" value="Genomic_DNA"/>
</dbReference>
<accession>A0A2L1U016</accession>
<organism evidence="1 3">
    <name type="scientific">Paenibacillus larvae subsp. larvae</name>
    <dbReference type="NCBI Taxonomy" id="147375"/>
    <lineage>
        <taxon>Bacteria</taxon>
        <taxon>Bacillati</taxon>
        <taxon>Bacillota</taxon>
        <taxon>Bacilli</taxon>
        <taxon>Bacillales</taxon>
        <taxon>Paenibacillaceae</taxon>
        <taxon>Paenibacillus</taxon>
    </lineage>
</organism>
<evidence type="ECO:0000313" key="2">
    <source>
        <dbReference type="EMBL" id="QHZ52099.1"/>
    </source>
</evidence>
<dbReference type="RefSeq" id="WP_024093927.1">
    <property type="nucleotide sequence ID" value="NZ_CP019651.1"/>
</dbReference>
<dbReference type="Proteomes" id="UP000464330">
    <property type="component" value="Chromosome"/>
</dbReference>